<organism evidence="1 2">
    <name type="scientific">Dorcoceras hygrometricum</name>
    <dbReference type="NCBI Taxonomy" id="472368"/>
    <lineage>
        <taxon>Eukaryota</taxon>
        <taxon>Viridiplantae</taxon>
        <taxon>Streptophyta</taxon>
        <taxon>Embryophyta</taxon>
        <taxon>Tracheophyta</taxon>
        <taxon>Spermatophyta</taxon>
        <taxon>Magnoliopsida</taxon>
        <taxon>eudicotyledons</taxon>
        <taxon>Gunneridae</taxon>
        <taxon>Pentapetalae</taxon>
        <taxon>asterids</taxon>
        <taxon>lamiids</taxon>
        <taxon>Lamiales</taxon>
        <taxon>Gesneriaceae</taxon>
        <taxon>Didymocarpoideae</taxon>
        <taxon>Trichosporeae</taxon>
        <taxon>Loxocarpinae</taxon>
        <taxon>Dorcoceras</taxon>
    </lineage>
</organism>
<proteinExistence type="predicted"/>
<evidence type="ECO:0000313" key="1">
    <source>
        <dbReference type="EMBL" id="KZV27776.1"/>
    </source>
</evidence>
<protein>
    <submittedName>
        <fullName evidence="1">Uncharacterized protein</fullName>
    </submittedName>
</protein>
<keyword evidence="2" id="KW-1185">Reference proteome</keyword>
<name>A0A2Z7B238_9LAMI</name>
<evidence type="ECO:0000313" key="2">
    <source>
        <dbReference type="Proteomes" id="UP000250235"/>
    </source>
</evidence>
<sequence length="74" mass="8874">MHGQFSFGIVNSAQEVHNRSRIRISSLLHALQIRLRFEILQKLYQISYTRQELQQTIKTKNGLKQDEQQTFWGW</sequence>
<reference evidence="1 2" key="1">
    <citation type="journal article" date="2015" name="Proc. Natl. Acad. Sci. U.S.A.">
        <title>The resurrection genome of Boea hygrometrica: A blueprint for survival of dehydration.</title>
        <authorList>
            <person name="Xiao L."/>
            <person name="Yang G."/>
            <person name="Zhang L."/>
            <person name="Yang X."/>
            <person name="Zhao S."/>
            <person name="Ji Z."/>
            <person name="Zhou Q."/>
            <person name="Hu M."/>
            <person name="Wang Y."/>
            <person name="Chen M."/>
            <person name="Xu Y."/>
            <person name="Jin H."/>
            <person name="Xiao X."/>
            <person name="Hu G."/>
            <person name="Bao F."/>
            <person name="Hu Y."/>
            <person name="Wan P."/>
            <person name="Li L."/>
            <person name="Deng X."/>
            <person name="Kuang T."/>
            <person name="Xiang C."/>
            <person name="Zhu J.K."/>
            <person name="Oliver M.J."/>
            <person name="He Y."/>
        </authorList>
    </citation>
    <scope>NUCLEOTIDE SEQUENCE [LARGE SCALE GENOMIC DNA]</scope>
    <source>
        <strain evidence="2">cv. XS01</strain>
    </source>
</reference>
<dbReference type="Proteomes" id="UP000250235">
    <property type="component" value="Unassembled WGS sequence"/>
</dbReference>
<accession>A0A2Z7B238</accession>
<gene>
    <name evidence="1" type="ORF">F511_40229</name>
</gene>
<dbReference type="AlphaFoldDB" id="A0A2Z7B238"/>
<dbReference type="EMBL" id="KV010302">
    <property type="protein sequence ID" value="KZV27776.1"/>
    <property type="molecule type" value="Genomic_DNA"/>
</dbReference>